<dbReference type="Pfam" id="PF00018">
    <property type="entry name" value="SH3_1"/>
    <property type="match status" value="1"/>
</dbReference>
<dbReference type="EMBL" id="QEAP01000040">
    <property type="protein sequence ID" value="TPX76675.1"/>
    <property type="molecule type" value="Genomic_DNA"/>
</dbReference>
<comment type="caution">
    <text evidence="7">The sequence shown here is derived from an EMBL/GenBank/DDBJ whole genome shotgun (WGS) entry which is preliminary data.</text>
</comment>
<feature type="compositionally biased region" description="Pro residues" evidence="4">
    <location>
        <begin position="296"/>
        <end position="312"/>
    </location>
</feature>
<dbReference type="InterPro" id="IPR001452">
    <property type="entry name" value="SH3_domain"/>
</dbReference>
<dbReference type="Pfam" id="PF03114">
    <property type="entry name" value="BAR"/>
    <property type="match status" value="1"/>
</dbReference>
<dbReference type="SUPFAM" id="SSF50044">
    <property type="entry name" value="SH3-domain"/>
    <property type="match status" value="1"/>
</dbReference>
<dbReference type="SMART" id="SM00721">
    <property type="entry name" value="BAR"/>
    <property type="match status" value="1"/>
</dbReference>
<evidence type="ECO:0000256" key="4">
    <source>
        <dbReference type="SAM" id="MobiDB-lite"/>
    </source>
</evidence>
<dbReference type="OrthoDB" id="14167at2759"/>
<dbReference type="PROSITE" id="PS51021">
    <property type="entry name" value="BAR"/>
    <property type="match status" value="1"/>
</dbReference>
<dbReference type="PANTHER" id="PTHR14167">
    <property type="entry name" value="SH3 DOMAIN-CONTAINING"/>
    <property type="match status" value="1"/>
</dbReference>
<evidence type="ECO:0000313" key="7">
    <source>
        <dbReference type="EMBL" id="TPX76675.1"/>
    </source>
</evidence>
<dbReference type="Proteomes" id="UP000320333">
    <property type="component" value="Unassembled WGS sequence"/>
</dbReference>
<dbReference type="AlphaFoldDB" id="A0A507FM23"/>
<evidence type="ECO:0000259" key="6">
    <source>
        <dbReference type="PROSITE" id="PS51021"/>
    </source>
</evidence>
<evidence type="ECO:0008006" key="9">
    <source>
        <dbReference type="Google" id="ProtNLM"/>
    </source>
</evidence>
<dbReference type="SMART" id="SM00326">
    <property type="entry name" value="SH3"/>
    <property type="match status" value="1"/>
</dbReference>
<dbReference type="Gene3D" id="1.20.1270.60">
    <property type="entry name" value="Arfaptin homology (AH) domain/BAR domain"/>
    <property type="match status" value="1"/>
</dbReference>
<dbReference type="CDD" id="cd00174">
    <property type="entry name" value="SH3"/>
    <property type="match status" value="1"/>
</dbReference>
<evidence type="ECO:0000256" key="1">
    <source>
        <dbReference type="ARBA" id="ARBA00022443"/>
    </source>
</evidence>
<feature type="domain" description="BAR" evidence="6">
    <location>
        <begin position="15"/>
        <end position="234"/>
    </location>
</feature>
<feature type="region of interest" description="Disordered" evidence="4">
    <location>
        <begin position="275"/>
        <end position="315"/>
    </location>
</feature>
<dbReference type="PRINTS" id="PR00452">
    <property type="entry name" value="SH3DOMAIN"/>
</dbReference>
<feature type="coiled-coil region" evidence="3">
    <location>
        <begin position="123"/>
        <end position="157"/>
    </location>
</feature>
<feature type="domain" description="SH3" evidence="5">
    <location>
        <begin position="312"/>
        <end position="374"/>
    </location>
</feature>
<dbReference type="InterPro" id="IPR027267">
    <property type="entry name" value="AH/BAR_dom_sf"/>
</dbReference>
<dbReference type="PROSITE" id="PS50002">
    <property type="entry name" value="SH3"/>
    <property type="match status" value="1"/>
</dbReference>
<dbReference type="FunFam" id="2.30.30.40:FF:000072">
    <property type="entry name" value="Unconventional Myosin IB"/>
    <property type="match status" value="1"/>
</dbReference>
<protein>
    <recommendedName>
        <fullName evidence="9">SH3 domain-containing protein</fullName>
    </recommendedName>
</protein>
<keyword evidence="3" id="KW-0175">Coiled coil</keyword>
<dbReference type="InterPro" id="IPR036028">
    <property type="entry name" value="SH3-like_dom_sf"/>
</dbReference>
<evidence type="ECO:0000259" key="5">
    <source>
        <dbReference type="PROSITE" id="PS50002"/>
    </source>
</evidence>
<evidence type="ECO:0000256" key="3">
    <source>
        <dbReference type="SAM" id="Coils"/>
    </source>
</evidence>
<accession>A0A507FM23</accession>
<dbReference type="SUPFAM" id="SSF103657">
    <property type="entry name" value="BAR/IMD domain-like"/>
    <property type="match status" value="1"/>
</dbReference>
<evidence type="ECO:0000313" key="8">
    <source>
        <dbReference type="Proteomes" id="UP000320333"/>
    </source>
</evidence>
<organism evidence="7 8">
    <name type="scientific">Chytriomyces confervae</name>
    <dbReference type="NCBI Taxonomy" id="246404"/>
    <lineage>
        <taxon>Eukaryota</taxon>
        <taxon>Fungi</taxon>
        <taxon>Fungi incertae sedis</taxon>
        <taxon>Chytridiomycota</taxon>
        <taxon>Chytridiomycota incertae sedis</taxon>
        <taxon>Chytridiomycetes</taxon>
        <taxon>Chytridiales</taxon>
        <taxon>Chytriomycetaceae</taxon>
        <taxon>Chytriomyces</taxon>
    </lineage>
</organism>
<dbReference type="InterPro" id="IPR004148">
    <property type="entry name" value="BAR_dom"/>
</dbReference>
<feature type="region of interest" description="Disordered" evidence="4">
    <location>
        <begin position="385"/>
        <end position="424"/>
    </location>
</feature>
<evidence type="ECO:0000256" key="2">
    <source>
        <dbReference type="PROSITE-ProRule" id="PRU00192"/>
    </source>
</evidence>
<name>A0A507FM23_9FUNG</name>
<dbReference type="InterPro" id="IPR050384">
    <property type="entry name" value="Endophilin_SH3RF"/>
</dbReference>
<dbReference type="Gene3D" id="2.30.30.40">
    <property type="entry name" value="SH3 Domains"/>
    <property type="match status" value="1"/>
</dbReference>
<keyword evidence="8" id="KW-1185">Reference proteome</keyword>
<sequence>MNIGKKLGQLKQWTGEKMGGAHRTETSEEFKQLELVTEVRKEHYEKLESQLHLFIRSISKGDGKEKDRSPMDMFGSVMTTVGTSLEPSSYTKALTQCGDAHAEVANLQRNFVNAVKDGFGEEMARQMQDVKDYSKLKAKLENRRLDYDAKMNKAQKAKVASPALEEDVRVAQTKYEETLQDITARMIALNANEDDQLTELVHFVDAEVEFFQSGLEVLLKLQKEFTGVSRSRHTATKAEFKRTISTASSMYDSGHRESSYSISHTPAVTPPLGGVSSAGRVTRSNSGFAIGTSTGGPPPLPNRDPVAAPQPPGGKQTKALYQFDAEGPGELSIRKGDVINVIEEVDEGWWIGELADGSGRQGMFPANYCEVIELQPLVGRSAPQAPPPFSAYGSSAPASPRLSSSSSSNGAGQQRGYGYGAQPVSSAAVPPRGVAAVPSRPVYDGGSAEYAPSCGTCGCAEFLENAFKPGQCRSCFHKH</sequence>
<proteinExistence type="predicted"/>
<feature type="compositionally biased region" description="Low complexity" evidence="4">
    <location>
        <begin position="394"/>
        <end position="412"/>
    </location>
</feature>
<gene>
    <name evidence="7" type="ORF">CcCBS67573_g02075</name>
</gene>
<dbReference type="STRING" id="246404.A0A507FM23"/>
<keyword evidence="1 2" id="KW-0728">SH3 domain</keyword>
<dbReference type="GO" id="GO:0005737">
    <property type="term" value="C:cytoplasm"/>
    <property type="evidence" value="ECO:0007669"/>
    <property type="project" value="InterPro"/>
</dbReference>
<reference evidence="7 8" key="1">
    <citation type="journal article" date="2019" name="Sci. Rep.">
        <title>Comparative genomics of chytrid fungi reveal insights into the obligate biotrophic and pathogenic lifestyle of Synchytrium endobioticum.</title>
        <authorList>
            <person name="van de Vossenberg B.T.L.H."/>
            <person name="Warris S."/>
            <person name="Nguyen H.D.T."/>
            <person name="van Gent-Pelzer M.P.E."/>
            <person name="Joly D.L."/>
            <person name="van de Geest H.C."/>
            <person name="Bonants P.J.M."/>
            <person name="Smith D.S."/>
            <person name="Levesque C.A."/>
            <person name="van der Lee T.A.J."/>
        </authorList>
    </citation>
    <scope>NUCLEOTIDE SEQUENCE [LARGE SCALE GENOMIC DNA]</scope>
    <source>
        <strain evidence="7 8">CBS 675.73</strain>
    </source>
</reference>